<dbReference type="SMART" id="SM00382">
    <property type="entry name" value="AAA"/>
    <property type="match status" value="1"/>
</dbReference>
<dbReference type="PRINTS" id="PR01657">
    <property type="entry name" value="MCMFAMILY"/>
</dbReference>
<proteinExistence type="inferred from homology"/>
<dbReference type="GO" id="GO:0005524">
    <property type="term" value="F:ATP binding"/>
    <property type="evidence" value="ECO:0007669"/>
    <property type="project" value="UniProtKB-KW"/>
</dbReference>
<keyword evidence="2" id="KW-0547">Nucleotide-binding</keyword>
<organism evidence="5 6">
    <name type="scientific">Lentisphaera araneosa HTCC2155</name>
    <dbReference type="NCBI Taxonomy" id="313628"/>
    <lineage>
        <taxon>Bacteria</taxon>
        <taxon>Pseudomonadati</taxon>
        <taxon>Lentisphaerota</taxon>
        <taxon>Lentisphaeria</taxon>
        <taxon>Lentisphaerales</taxon>
        <taxon>Lentisphaeraceae</taxon>
        <taxon>Lentisphaera</taxon>
    </lineage>
</organism>
<dbReference type="RefSeq" id="WP_007281103.1">
    <property type="nucleotide sequence ID" value="NZ_ABCK01000037.1"/>
</dbReference>
<dbReference type="InterPro" id="IPR025158">
    <property type="entry name" value="Mg_chelat-rel_C"/>
</dbReference>
<keyword evidence="6" id="KW-1185">Reference proteome</keyword>
<sequence length="513" mass="55960">MKLAKAWSIALNGIEPFLVEVEVSTNDAAGSDNFLTIVGVPDTTVRESRERVRSAINASGFHFPMGSTTISLAPAGIKKSGSALDLPIAIALIASCDEALSSGRLQQTVFIGELGLDGQIRSVKGALAMALYARELGYKEIYIARDNAQEAAIAEGVKVIPVNNLLEVYKNLLGEINLLPAHTDLESLFNHRVHRSAVDFAHIKGQAALRRGLEIAACGSHNLIMIGPPGCGKTLMARSFSTILPKLSLEEALKVTQIHSIAGTLEAGQALITERPYRSPHHTISEPGLLGGSSNPRPGEVSLAHHGVLFLDELPEYKRSTLEVLRQPMESGDVEISRASGSCRFPADFTLLAAMNPCPCGFFGSHSHECRCTSTQIQRYRNKISGPLLDRIDLHLEVNPLSQQELMNKANGESSESIRERVEKARALQYQRFGESRTNASLNAKELQELCELDSGSRALLEQAINSLDLSARAYDRILRVSRTIADLEASETIQAQHIAEAIQYRTLDRKLW</sequence>
<dbReference type="InterPro" id="IPR001208">
    <property type="entry name" value="MCM_dom"/>
</dbReference>
<dbReference type="STRING" id="313628.LNTAR_09976"/>
<gene>
    <name evidence="5" type="ORF">LNTAR_09976</name>
</gene>
<dbReference type="InterPro" id="IPR027417">
    <property type="entry name" value="P-loop_NTPase"/>
</dbReference>
<evidence type="ECO:0000313" key="5">
    <source>
        <dbReference type="EMBL" id="EDM25058.1"/>
    </source>
</evidence>
<dbReference type="InterPro" id="IPR000523">
    <property type="entry name" value="Mg_chelatse_chII-like_cat_dom"/>
</dbReference>
<evidence type="ECO:0000256" key="1">
    <source>
        <dbReference type="ARBA" id="ARBA00006354"/>
    </source>
</evidence>
<feature type="domain" description="AAA+ ATPase" evidence="4">
    <location>
        <begin position="219"/>
        <end position="402"/>
    </location>
</feature>
<dbReference type="Pfam" id="PF01078">
    <property type="entry name" value="Mg_chelatase"/>
    <property type="match status" value="1"/>
</dbReference>
<dbReference type="GO" id="GO:0003677">
    <property type="term" value="F:DNA binding"/>
    <property type="evidence" value="ECO:0007669"/>
    <property type="project" value="InterPro"/>
</dbReference>
<dbReference type="InterPro" id="IPR004482">
    <property type="entry name" value="Mg_chelat-rel"/>
</dbReference>
<dbReference type="Proteomes" id="UP000004947">
    <property type="component" value="Unassembled WGS sequence"/>
</dbReference>
<name>A6DTF4_9BACT</name>
<dbReference type="OrthoDB" id="9813147at2"/>
<reference evidence="5 6" key="1">
    <citation type="journal article" date="2010" name="J. Bacteriol.">
        <title>Genome sequence of Lentisphaera araneosa HTCC2155T, the type species of the order Lentisphaerales in the phylum Lentisphaerae.</title>
        <authorList>
            <person name="Thrash J.C."/>
            <person name="Cho J.C."/>
            <person name="Vergin K.L."/>
            <person name="Morris R.M."/>
            <person name="Giovannoni S.J."/>
        </authorList>
    </citation>
    <scope>NUCLEOTIDE SEQUENCE [LARGE SCALE GENOMIC DNA]</scope>
    <source>
        <strain evidence="5 6">HTCC2155</strain>
    </source>
</reference>
<dbReference type="SUPFAM" id="SSF52540">
    <property type="entry name" value="P-loop containing nucleoside triphosphate hydrolases"/>
    <property type="match status" value="1"/>
</dbReference>
<dbReference type="SUPFAM" id="SSF54211">
    <property type="entry name" value="Ribosomal protein S5 domain 2-like"/>
    <property type="match status" value="1"/>
</dbReference>
<evidence type="ECO:0000313" key="6">
    <source>
        <dbReference type="Proteomes" id="UP000004947"/>
    </source>
</evidence>
<keyword evidence="3" id="KW-0067">ATP-binding</keyword>
<dbReference type="PANTHER" id="PTHR32039">
    <property type="entry name" value="MAGNESIUM-CHELATASE SUBUNIT CHLI"/>
    <property type="match status" value="1"/>
</dbReference>
<dbReference type="Gene3D" id="3.40.50.300">
    <property type="entry name" value="P-loop containing nucleotide triphosphate hydrolases"/>
    <property type="match status" value="1"/>
</dbReference>
<dbReference type="InterPro" id="IPR020568">
    <property type="entry name" value="Ribosomal_Su5_D2-typ_SF"/>
</dbReference>
<evidence type="ECO:0000256" key="2">
    <source>
        <dbReference type="ARBA" id="ARBA00022741"/>
    </source>
</evidence>
<accession>A6DTF4</accession>
<evidence type="ECO:0000259" key="4">
    <source>
        <dbReference type="SMART" id="SM00382"/>
    </source>
</evidence>
<dbReference type="InterPro" id="IPR045006">
    <property type="entry name" value="CHLI-like"/>
</dbReference>
<dbReference type="PANTHER" id="PTHR32039:SF7">
    <property type="entry name" value="COMPETENCE PROTEIN COMM"/>
    <property type="match status" value="1"/>
</dbReference>
<comment type="similarity">
    <text evidence="1">Belongs to the Mg-chelatase subunits D/I family. ComM subfamily.</text>
</comment>
<dbReference type="InterPro" id="IPR003593">
    <property type="entry name" value="AAA+_ATPase"/>
</dbReference>
<dbReference type="Pfam" id="PF13541">
    <property type="entry name" value="ChlI"/>
    <property type="match status" value="1"/>
</dbReference>
<dbReference type="Gene3D" id="3.30.230.10">
    <property type="match status" value="1"/>
</dbReference>
<protein>
    <submittedName>
        <fullName evidence="5">Mg chelatase-related protein</fullName>
    </submittedName>
</protein>
<dbReference type="NCBIfam" id="TIGR00368">
    <property type="entry name" value="YifB family Mg chelatase-like AAA ATPase"/>
    <property type="match status" value="1"/>
</dbReference>
<dbReference type="AlphaFoldDB" id="A6DTF4"/>
<dbReference type="InterPro" id="IPR014721">
    <property type="entry name" value="Ribsml_uS5_D2-typ_fold_subgr"/>
</dbReference>
<dbReference type="EMBL" id="ABCK01000037">
    <property type="protein sequence ID" value="EDM25058.1"/>
    <property type="molecule type" value="Genomic_DNA"/>
</dbReference>
<comment type="caution">
    <text evidence="5">The sequence shown here is derived from an EMBL/GenBank/DDBJ whole genome shotgun (WGS) entry which is preliminary data.</text>
</comment>
<dbReference type="eggNOG" id="COG0606">
    <property type="taxonomic scope" value="Bacteria"/>
</dbReference>
<dbReference type="Pfam" id="PF13335">
    <property type="entry name" value="Mg_chelatase_C"/>
    <property type="match status" value="1"/>
</dbReference>
<evidence type="ECO:0000256" key="3">
    <source>
        <dbReference type="ARBA" id="ARBA00022840"/>
    </source>
</evidence>